<dbReference type="Proteomes" id="UP001164733">
    <property type="component" value="Chromosome"/>
</dbReference>
<accession>A0AA47ELC1</accession>
<name>A0AA47ELC1_9CLOT</name>
<evidence type="ECO:0000313" key="2">
    <source>
        <dbReference type="Proteomes" id="UP001164733"/>
    </source>
</evidence>
<proteinExistence type="predicted"/>
<organism evidence="1 2">
    <name type="scientific">Clostridium estertheticum</name>
    <dbReference type="NCBI Taxonomy" id="238834"/>
    <lineage>
        <taxon>Bacteria</taxon>
        <taxon>Bacillati</taxon>
        <taxon>Bacillota</taxon>
        <taxon>Clostridia</taxon>
        <taxon>Eubacteriales</taxon>
        <taxon>Clostridiaceae</taxon>
        <taxon>Clostridium</taxon>
    </lineage>
</organism>
<dbReference type="EMBL" id="CP086239">
    <property type="protein sequence ID" value="WAG61131.1"/>
    <property type="molecule type" value="Genomic_DNA"/>
</dbReference>
<reference evidence="1" key="1">
    <citation type="submission" date="2021-11" db="EMBL/GenBank/DDBJ databases">
        <title>Clostridia strains as spoilage organisms.</title>
        <authorList>
            <person name="Wambui J."/>
            <person name="Stevens M.J.A."/>
            <person name="Stephan R."/>
        </authorList>
    </citation>
    <scope>NUCLEOTIDE SEQUENCE</scope>
    <source>
        <strain evidence="1">CF009</strain>
    </source>
</reference>
<sequence length="45" mass="5121">MAIGLAAGAYFIIVDGYFYYVEKRVKSSYCLAILLKFKIFNSSVF</sequence>
<dbReference type="RefSeq" id="WP_216122240.1">
    <property type="nucleotide sequence ID" value="NZ_JAHLDP010000008.1"/>
</dbReference>
<gene>
    <name evidence="1" type="ORF">LL038_02465</name>
</gene>
<evidence type="ECO:0000313" key="1">
    <source>
        <dbReference type="EMBL" id="WAG61131.1"/>
    </source>
</evidence>
<dbReference type="AlphaFoldDB" id="A0AA47ELC1"/>
<protein>
    <submittedName>
        <fullName evidence="1">Uncharacterized protein</fullName>
    </submittedName>
</protein>